<dbReference type="Gene3D" id="3.30.70.1070">
    <property type="entry name" value="Sporulation related repeat"/>
    <property type="match status" value="1"/>
</dbReference>
<dbReference type="Pfam" id="PF05036">
    <property type="entry name" value="SPOR"/>
    <property type="match status" value="1"/>
</dbReference>
<feature type="signal peptide" evidence="1">
    <location>
        <begin position="1"/>
        <end position="29"/>
    </location>
</feature>
<dbReference type="InterPro" id="IPR036680">
    <property type="entry name" value="SPOR-like_sf"/>
</dbReference>
<gene>
    <name evidence="3" type="ORF">BMG00_05135</name>
</gene>
<name>A0ABX3MNS6_9RHOB</name>
<feature type="domain" description="SPOR" evidence="2">
    <location>
        <begin position="314"/>
        <end position="387"/>
    </location>
</feature>
<sequence>MRFDGGLSAVFLAAVFGAGAGLFGTVAQAEDYGPAETPPSSYEGRQYVDSNGCVFIRAGYGEAVKWVPRINRDRTPVCGYKPTFSDAELAAASGVVPRPAPVVTSPAPKAAPMRTAAVPARAPRASAPAPTVAPRTIPAPSATNSPFYPVPQSAPVVIASSTGTSVANGNCAGLDPLAQQLMVTRDGMSVRCGPQETSPSSTYVLPGASAVVASPAPRQIPREVSVGGLASVVTTSKSPEGGWRPAFDDGRLNPYRGPRSAYGDTQMAQRWTEGVPMQMAAPPGTRVIYVPVAPSQATVSSKSVAPAKTATRPGALSGKRFVQVGSFGVPANAEAAKARLRALGLPVATGKAGRLTVIYAGPFSNTAALKQALVSAKSAGFSDALLR</sequence>
<dbReference type="PROSITE" id="PS51724">
    <property type="entry name" value="SPOR"/>
    <property type="match status" value="1"/>
</dbReference>
<reference evidence="3 4" key="1">
    <citation type="submission" date="2016-11" db="EMBL/GenBank/DDBJ databases">
        <title>A multilocus sequence analysis scheme for characterization of bacteria in the genus Thioclava.</title>
        <authorList>
            <person name="Liu Y."/>
            <person name="Shao Z."/>
        </authorList>
    </citation>
    <scope>NUCLEOTIDE SEQUENCE [LARGE SCALE GENOMIC DNA]</scope>
    <source>
        <strain evidence="3 4">11.10-0-13</strain>
    </source>
</reference>
<comment type="caution">
    <text evidence="3">The sequence shown here is derived from an EMBL/GenBank/DDBJ whole genome shotgun (WGS) entry which is preliminary data.</text>
</comment>
<organism evidence="3 4">
    <name type="scientific">Thioclava marina</name>
    <dbReference type="NCBI Taxonomy" id="1915077"/>
    <lineage>
        <taxon>Bacteria</taxon>
        <taxon>Pseudomonadati</taxon>
        <taxon>Pseudomonadota</taxon>
        <taxon>Alphaproteobacteria</taxon>
        <taxon>Rhodobacterales</taxon>
        <taxon>Paracoccaceae</taxon>
        <taxon>Thioclava</taxon>
    </lineage>
</organism>
<keyword evidence="4" id="KW-1185">Reference proteome</keyword>
<protein>
    <recommendedName>
        <fullName evidence="2">SPOR domain-containing protein</fullName>
    </recommendedName>
</protein>
<evidence type="ECO:0000313" key="4">
    <source>
        <dbReference type="Proteomes" id="UP000242224"/>
    </source>
</evidence>
<dbReference type="RefSeq" id="WP_078573566.1">
    <property type="nucleotide sequence ID" value="NZ_MPZS01000001.1"/>
</dbReference>
<accession>A0ABX3MNS6</accession>
<evidence type="ECO:0000259" key="2">
    <source>
        <dbReference type="PROSITE" id="PS51724"/>
    </source>
</evidence>
<dbReference type="EMBL" id="MPZS01000001">
    <property type="protein sequence ID" value="OOY13184.1"/>
    <property type="molecule type" value="Genomic_DNA"/>
</dbReference>
<dbReference type="SUPFAM" id="SSF110997">
    <property type="entry name" value="Sporulation related repeat"/>
    <property type="match status" value="1"/>
</dbReference>
<feature type="chain" id="PRO_5045107520" description="SPOR domain-containing protein" evidence="1">
    <location>
        <begin position="30"/>
        <end position="387"/>
    </location>
</feature>
<evidence type="ECO:0000313" key="3">
    <source>
        <dbReference type="EMBL" id="OOY13184.1"/>
    </source>
</evidence>
<proteinExistence type="predicted"/>
<keyword evidence="1" id="KW-0732">Signal</keyword>
<dbReference type="Proteomes" id="UP000242224">
    <property type="component" value="Unassembled WGS sequence"/>
</dbReference>
<evidence type="ECO:0000256" key="1">
    <source>
        <dbReference type="SAM" id="SignalP"/>
    </source>
</evidence>
<dbReference type="InterPro" id="IPR007730">
    <property type="entry name" value="SPOR-like_dom"/>
</dbReference>